<organism evidence="1 2">
    <name type="scientific">Mycena albidolilacea</name>
    <dbReference type="NCBI Taxonomy" id="1033008"/>
    <lineage>
        <taxon>Eukaryota</taxon>
        <taxon>Fungi</taxon>
        <taxon>Dikarya</taxon>
        <taxon>Basidiomycota</taxon>
        <taxon>Agaricomycotina</taxon>
        <taxon>Agaricomycetes</taxon>
        <taxon>Agaricomycetidae</taxon>
        <taxon>Agaricales</taxon>
        <taxon>Marasmiineae</taxon>
        <taxon>Mycenaceae</taxon>
        <taxon>Mycena</taxon>
    </lineage>
</organism>
<dbReference type="Gene3D" id="3.50.50.60">
    <property type="entry name" value="FAD/NAD(P)-binding domain"/>
    <property type="match status" value="1"/>
</dbReference>
<evidence type="ECO:0000313" key="2">
    <source>
        <dbReference type="Proteomes" id="UP001218218"/>
    </source>
</evidence>
<dbReference type="SUPFAM" id="SSF51905">
    <property type="entry name" value="FAD/NAD(P)-binding domain"/>
    <property type="match status" value="1"/>
</dbReference>
<gene>
    <name evidence="1" type="ORF">DFH08DRAFT_985900</name>
</gene>
<dbReference type="AlphaFoldDB" id="A0AAD6Z260"/>
<accession>A0AAD6Z260</accession>
<proteinExistence type="predicted"/>
<reference evidence="1" key="1">
    <citation type="submission" date="2023-03" db="EMBL/GenBank/DDBJ databases">
        <title>Massive genome expansion in bonnet fungi (Mycena s.s.) driven by repeated elements and novel gene families across ecological guilds.</title>
        <authorList>
            <consortium name="Lawrence Berkeley National Laboratory"/>
            <person name="Harder C.B."/>
            <person name="Miyauchi S."/>
            <person name="Viragh M."/>
            <person name="Kuo A."/>
            <person name="Thoen E."/>
            <person name="Andreopoulos B."/>
            <person name="Lu D."/>
            <person name="Skrede I."/>
            <person name="Drula E."/>
            <person name="Henrissat B."/>
            <person name="Morin E."/>
            <person name="Kohler A."/>
            <person name="Barry K."/>
            <person name="LaButti K."/>
            <person name="Morin E."/>
            <person name="Salamov A."/>
            <person name="Lipzen A."/>
            <person name="Mereny Z."/>
            <person name="Hegedus B."/>
            <person name="Baldrian P."/>
            <person name="Stursova M."/>
            <person name="Weitz H."/>
            <person name="Taylor A."/>
            <person name="Grigoriev I.V."/>
            <person name="Nagy L.G."/>
            <person name="Martin F."/>
            <person name="Kauserud H."/>
        </authorList>
    </citation>
    <scope>NUCLEOTIDE SEQUENCE</scope>
    <source>
        <strain evidence="1">CBHHK002</strain>
    </source>
</reference>
<dbReference type="Proteomes" id="UP001218218">
    <property type="component" value="Unassembled WGS sequence"/>
</dbReference>
<protein>
    <recommendedName>
        <fullName evidence="3">FAD/NAD(P)-binding domain-containing protein</fullName>
    </recommendedName>
</protein>
<dbReference type="EMBL" id="JARIHO010000102">
    <property type="protein sequence ID" value="KAJ7303781.1"/>
    <property type="molecule type" value="Genomic_DNA"/>
</dbReference>
<sequence>MPHALTLELAAGGGTKRLKEMDQKLHDDLTKAGFKLTWELTPGDGEVGLVGFFFDRTASGTLLDMGCGQLIVEGKVKVKQGVEIEKLESDGIVFKDGSRIQADVIVLATGYEPIIANAVAVFGEEIKEKIGSKIWGLDKEGELNCCYRPTGAPGLWFAPGAIQHSRFFSKHVAIQILAQELGLKI</sequence>
<evidence type="ECO:0000313" key="1">
    <source>
        <dbReference type="EMBL" id="KAJ7303781.1"/>
    </source>
</evidence>
<name>A0AAD6Z260_9AGAR</name>
<comment type="caution">
    <text evidence="1">The sequence shown here is derived from an EMBL/GenBank/DDBJ whole genome shotgun (WGS) entry which is preliminary data.</text>
</comment>
<dbReference type="InterPro" id="IPR036188">
    <property type="entry name" value="FAD/NAD-bd_sf"/>
</dbReference>
<keyword evidence="2" id="KW-1185">Reference proteome</keyword>
<evidence type="ECO:0008006" key="3">
    <source>
        <dbReference type="Google" id="ProtNLM"/>
    </source>
</evidence>